<dbReference type="PANTHER" id="PTHR19378:SF0">
    <property type="entry name" value="HAUS AUGMIN-LIKE COMPLEX SUBUNIT 3"/>
    <property type="match status" value="1"/>
</dbReference>
<dbReference type="GO" id="GO:0031023">
    <property type="term" value="P:microtubule organizing center organization"/>
    <property type="evidence" value="ECO:0007669"/>
    <property type="project" value="TreeGrafter"/>
</dbReference>
<gene>
    <name evidence="1" type="primary">Vigan.09G119100</name>
    <name evidence="1" type="ORF">VIGAN_09119100</name>
</gene>
<name>A0A0S3SYD3_PHAAN</name>
<evidence type="ECO:0000313" key="2">
    <source>
        <dbReference type="Proteomes" id="UP000291084"/>
    </source>
</evidence>
<dbReference type="PANTHER" id="PTHR19378">
    <property type="entry name" value="GOLGIN- RELATED"/>
    <property type="match status" value="1"/>
</dbReference>
<dbReference type="GO" id="GO:0070652">
    <property type="term" value="C:HAUS complex"/>
    <property type="evidence" value="ECO:0007669"/>
    <property type="project" value="InterPro"/>
</dbReference>
<protein>
    <submittedName>
        <fullName evidence="1">Uncharacterized protein</fullName>
    </submittedName>
</protein>
<dbReference type="InterPro" id="IPR026206">
    <property type="entry name" value="HAUS3"/>
</dbReference>
<dbReference type="GO" id="GO:0072686">
    <property type="term" value="C:mitotic spindle"/>
    <property type="evidence" value="ECO:0007669"/>
    <property type="project" value="TreeGrafter"/>
</dbReference>
<accession>A0A0S3SYD3</accession>
<dbReference type="OrthoDB" id="2159690at2759"/>
<dbReference type="AlphaFoldDB" id="A0A0S3SYD3"/>
<sequence>MMVTDETEFEGCSLARHQFLKIVCQLEKKHMLGAFSLLKVIESELQAYLSVTEGRVGHCLALIQGASDVQQQGGVHDSDNFLHAIRDLLKIYSRLSNFVTASHLEGSSKISLFDNTSQKLKI</sequence>
<dbReference type="GO" id="GO:0005815">
    <property type="term" value="C:microtubule organizing center"/>
    <property type="evidence" value="ECO:0007669"/>
    <property type="project" value="TreeGrafter"/>
</dbReference>
<keyword evidence="2" id="KW-1185">Reference proteome</keyword>
<dbReference type="Proteomes" id="UP000291084">
    <property type="component" value="Chromosome 9"/>
</dbReference>
<proteinExistence type="predicted"/>
<evidence type="ECO:0000313" key="1">
    <source>
        <dbReference type="EMBL" id="BAT97676.1"/>
    </source>
</evidence>
<organism evidence="1 2">
    <name type="scientific">Vigna angularis var. angularis</name>
    <dbReference type="NCBI Taxonomy" id="157739"/>
    <lineage>
        <taxon>Eukaryota</taxon>
        <taxon>Viridiplantae</taxon>
        <taxon>Streptophyta</taxon>
        <taxon>Embryophyta</taxon>
        <taxon>Tracheophyta</taxon>
        <taxon>Spermatophyta</taxon>
        <taxon>Magnoliopsida</taxon>
        <taxon>eudicotyledons</taxon>
        <taxon>Gunneridae</taxon>
        <taxon>Pentapetalae</taxon>
        <taxon>rosids</taxon>
        <taxon>fabids</taxon>
        <taxon>Fabales</taxon>
        <taxon>Fabaceae</taxon>
        <taxon>Papilionoideae</taxon>
        <taxon>50 kb inversion clade</taxon>
        <taxon>NPAAA clade</taxon>
        <taxon>indigoferoid/millettioid clade</taxon>
        <taxon>Phaseoleae</taxon>
        <taxon>Vigna</taxon>
    </lineage>
</organism>
<reference evidence="1 2" key="1">
    <citation type="journal article" date="2015" name="Sci. Rep.">
        <title>The power of single molecule real-time sequencing technology in the de novo assembly of a eukaryotic genome.</title>
        <authorList>
            <person name="Sakai H."/>
            <person name="Naito K."/>
            <person name="Ogiso-Tanaka E."/>
            <person name="Takahashi Y."/>
            <person name="Iseki K."/>
            <person name="Muto C."/>
            <person name="Satou K."/>
            <person name="Teruya K."/>
            <person name="Shiroma A."/>
            <person name="Shimoji M."/>
            <person name="Hirano T."/>
            <person name="Itoh T."/>
            <person name="Kaga A."/>
            <person name="Tomooka N."/>
        </authorList>
    </citation>
    <scope>NUCLEOTIDE SEQUENCE [LARGE SCALE GENOMIC DNA]</scope>
    <source>
        <strain evidence="2">cv. Shumari</strain>
    </source>
</reference>
<dbReference type="EMBL" id="AP015042">
    <property type="protein sequence ID" value="BAT97676.1"/>
    <property type="molecule type" value="Genomic_DNA"/>
</dbReference>
<dbReference type="GO" id="GO:0051225">
    <property type="term" value="P:spindle assembly"/>
    <property type="evidence" value="ECO:0007669"/>
    <property type="project" value="InterPro"/>
</dbReference>